<feature type="domain" description="Response regulatory" evidence="3">
    <location>
        <begin position="7"/>
        <end position="121"/>
    </location>
</feature>
<dbReference type="InterPro" id="IPR050595">
    <property type="entry name" value="Bact_response_regulator"/>
</dbReference>
<sequence>MAGEKGRVLVVDDDSLVRNSLAALLEEEFAVECAPDAAAADSLLAAHPFEVVLADFEMPGRNGVDFLRDVHERFPGMMGLLITGHSDHPLVLAANKTAEVSRVIEKPYDPERMLRWVDNVVKLARLQRSTMAVKPSLP</sequence>
<evidence type="ECO:0000259" key="3">
    <source>
        <dbReference type="PROSITE" id="PS50110"/>
    </source>
</evidence>
<reference evidence="4 5" key="1">
    <citation type="submission" date="2017-08" db="EMBL/GenBank/DDBJ databases">
        <title>Infants hospitalized years apart are colonized by the same room-sourced microbial strains.</title>
        <authorList>
            <person name="Brooks B."/>
            <person name="Olm M.R."/>
            <person name="Firek B.A."/>
            <person name="Baker R."/>
            <person name="Thomas B.C."/>
            <person name="Morowitz M.J."/>
            <person name="Banfield J.F."/>
        </authorList>
    </citation>
    <scope>NUCLEOTIDE SEQUENCE [LARGE SCALE GENOMIC DNA]</scope>
    <source>
        <strain evidence="4">S2_003_000_R2_14</strain>
    </source>
</reference>
<feature type="modified residue" description="4-aspartylphosphate" evidence="2">
    <location>
        <position position="55"/>
    </location>
</feature>
<evidence type="ECO:0000256" key="2">
    <source>
        <dbReference type="PROSITE-ProRule" id="PRU00169"/>
    </source>
</evidence>
<comment type="caution">
    <text evidence="4">The sequence shown here is derived from an EMBL/GenBank/DDBJ whole genome shotgun (WGS) entry which is preliminary data.</text>
</comment>
<dbReference type="SUPFAM" id="SSF52172">
    <property type="entry name" value="CheY-like"/>
    <property type="match status" value="1"/>
</dbReference>
<dbReference type="Gene3D" id="3.40.50.2300">
    <property type="match status" value="1"/>
</dbReference>
<dbReference type="PROSITE" id="PS50110">
    <property type="entry name" value="RESPONSE_REGULATORY"/>
    <property type="match status" value="1"/>
</dbReference>
<gene>
    <name evidence="4" type="ORF">DI536_05005</name>
</gene>
<proteinExistence type="predicted"/>
<keyword evidence="1 2" id="KW-0597">Phosphoprotein</keyword>
<evidence type="ECO:0000256" key="1">
    <source>
        <dbReference type="ARBA" id="ARBA00022553"/>
    </source>
</evidence>
<dbReference type="GO" id="GO:0000160">
    <property type="term" value="P:phosphorelay signal transduction system"/>
    <property type="evidence" value="ECO:0007669"/>
    <property type="project" value="InterPro"/>
</dbReference>
<protein>
    <recommendedName>
        <fullName evidence="3">Response regulatory domain-containing protein</fullName>
    </recommendedName>
</protein>
<dbReference type="InterPro" id="IPR001789">
    <property type="entry name" value="Sig_transdc_resp-reg_receiver"/>
</dbReference>
<dbReference type="Pfam" id="PF00072">
    <property type="entry name" value="Response_reg"/>
    <property type="match status" value="1"/>
</dbReference>
<dbReference type="PANTHER" id="PTHR44591">
    <property type="entry name" value="STRESS RESPONSE REGULATOR PROTEIN 1"/>
    <property type="match status" value="1"/>
</dbReference>
<dbReference type="EMBL" id="QFQP01000002">
    <property type="protein sequence ID" value="PZR17670.1"/>
    <property type="molecule type" value="Genomic_DNA"/>
</dbReference>
<evidence type="ECO:0000313" key="5">
    <source>
        <dbReference type="Proteomes" id="UP000249061"/>
    </source>
</evidence>
<accession>A0A2W5TQ54</accession>
<dbReference type="InterPro" id="IPR011006">
    <property type="entry name" value="CheY-like_superfamily"/>
</dbReference>
<dbReference type="Proteomes" id="UP000249061">
    <property type="component" value="Unassembled WGS sequence"/>
</dbReference>
<name>A0A2W5TQ54_9BACT</name>
<organism evidence="4 5">
    <name type="scientific">Archangium gephyra</name>
    <dbReference type="NCBI Taxonomy" id="48"/>
    <lineage>
        <taxon>Bacteria</taxon>
        <taxon>Pseudomonadati</taxon>
        <taxon>Myxococcota</taxon>
        <taxon>Myxococcia</taxon>
        <taxon>Myxococcales</taxon>
        <taxon>Cystobacterineae</taxon>
        <taxon>Archangiaceae</taxon>
        <taxon>Archangium</taxon>
    </lineage>
</organism>
<dbReference type="AlphaFoldDB" id="A0A2W5TQ54"/>
<evidence type="ECO:0000313" key="4">
    <source>
        <dbReference type="EMBL" id="PZR17670.1"/>
    </source>
</evidence>
<dbReference type="SMART" id="SM00448">
    <property type="entry name" value="REC"/>
    <property type="match status" value="1"/>
</dbReference>
<dbReference type="PANTHER" id="PTHR44591:SF3">
    <property type="entry name" value="RESPONSE REGULATORY DOMAIN-CONTAINING PROTEIN"/>
    <property type="match status" value="1"/>
</dbReference>